<evidence type="ECO:0000256" key="5">
    <source>
        <dbReference type="HAMAP-Rule" id="MF_00651"/>
    </source>
</evidence>
<dbReference type="PANTHER" id="PTHR33317">
    <property type="entry name" value="POLYNUCLEOTIDYL TRANSFERASE, RIBONUCLEASE H-LIKE SUPERFAMILY PROTEIN"/>
    <property type="match status" value="1"/>
</dbReference>
<evidence type="ECO:0000256" key="1">
    <source>
        <dbReference type="ARBA" id="ARBA00022490"/>
    </source>
</evidence>
<dbReference type="Gene3D" id="3.30.420.140">
    <property type="entry name" value="YqgF/RNase H-like domain"/>
    <property type="match status" value="1"/>
</dbReference>
<dbReference type="InterPro" id="IPR006641">
    <property type="entry name" value="YqgF/RNaseH-like_dom"/>
</dbReference>
<gene>
    <name evidence="7" type="primary">ruvX</name>
    <name evidence="7" type="ORF">ABNW52_13445</name>
</gene>
<organism evidence="7 8">
    <name type="scientific">Vogesella oryzagri</name>
    <dbReference type="NCBI Taxonomy" id="3160864"/>
    <lineage>
        <taxon>Bacteria</taxon>
        <taxon>Pseudomonadati</taxon>
        <taxon>Pseudomonadota</taxon>
        <taxon>Betaproteobacteria</taxon>
        <taxon>Neisseriales</taxon>
        <taxon>Chromobacteriaceae</taxon>
        <taxon>Vogesella</taxon>
    </lineage>
</organism>
<dbReference type="CDD" id="cd16964">
    <property type="entry name" value="YqgF"/>
    <property type="match status" value="1"/>
</dbReference>
<protein>
    <recommendedName>
        <fullName evidence="5">Putative pre-16S rRNA nuclease</fullName>
        <ecNumber evidence="5">3.1.-.-</ecNumber>
    </recommendedName>
</protein>
<evidence type="ECO:0000256" key="2">
    <source>
        <dbReference type="ARBA" id="ARBA00022517"/>
    </source>
</evidence>
<comment type="caution">
    <text evidence="7">The sequence shown here is derived from an EMBL/GenBank/DDBJ whole genome shotgun (WGS) entry which is preliminary data.</text>
</comment>
<dbReference type="InterPro" id="IPR012337">
    <property type="entry name" value="RNaseH-like_sf"/>
</dbReference>
<keyword evidence="2 5" id="KW-0690">Ribosome biogenesis</keyword>
<dbReference type="EMBL" id="JBEFLD010000006">
    <property type="protein sequence ID" value="MEQ6291617.1"/>
    <property type="molecule type" value="Genomic_DNA"/>
</dbReference>
<dbReference type="HAMAP" id="MF_00651">
    <property type="entry name" value="Nuclease_YqgF"/>
    <property type="match status" value="1"/>
</dbReference>
<dbReference type="Proteomes" id="UP001433638">
    <property type="component" value="Unassembled WGS sequence"/>
</dbReference>
<evidence type="ECO:0000256" key="3">
    <source>
        <dbReference type="ARBA" id="ARBA00022722"/>
    </source>
</evidence>
<keyword evidence="8" id="KW-1185">Reference proteome</keyword>
<keyword evidence="1 5" id="KW-0963">Cytoplasm</keyword>
<evidence type="ECO:0000313" key="7">
    <source>
        <dbReference type="EMBL" id="MEQ6291617.1"/>
    </source>
</evidence>
<feature type="domain" description="YqgF/RNase H-like" evidence="6">
    <location>
        <begin position="4"/>
        <end position="104"/>
    </location>
</feature>
<comment type="similarity">
    <text evidence="5">Belongs to the YqgF HJR family.</text>
</comment>
<proteinExistence type="inferred from homology"/>
<dbReference type="SMART" id="SM00732">
    <property type="entry name" value="YqgFc"/>
    <property type="match status" value="1"/>
</dbReference>
<reference evidence="7" key="1">
    <citation type="submission" date="2024-06" db="EMBL/GenBank/DDBJ databases">
        <title>Genome sequence of Vogesella sp. MAHUQ-64.</title>
        <authorList>
            <person name="Huq M.A."/>
        </authorList>
    </citation>
    <scope>NUCLEOTIDE SEQUENCE</scope>
    <source>
        <strain evidence="7">MAHUQ-64</strain>
    </source>
</reference>
<dbReference type="Pfam" id="PF03652">
    <property type="entry name" value="RuvX"/>
    <property type="match status" value="1"/>
</dbReference>
<dbReference type="InterPro" id="IPR005227">
    <property type="entry name" value="YqgF"/>
</dbReference>
<evidence type="ECO:0000256" key="4">
    <source>
        <dbReference type="ARBA" id="ARBA00022801"/>
    </source>
</evidence>
<dbReference type="SUPFAM" id="SSF53098">
    <property type="entry name" value="Ribonuclease H-like"/>
    <property type="match status" value="1"/>
</dbReference>
<accession>A0ABV1M5W3</accession>
<name>A0ABV1M5W3_9NEIS</name>
<comment type="function">
    <text evidence="5">Could be a nuclease involved in processing of the 5'-end of pre-16S rRNA.</text>
</comment>
<dbReference type="NCBIfam" id="TIGR00250">
    <property type="entry name" value="RNAse_H_YqgF"/>
    <property type="match status" value="1"/>
</dbReference>
<dbReference type="RefSeq" id="WP_349588716.1">
    <property type="nucleotide sequence ID" value="NZ_JBEFLD010000006.1"/>
</dbReference>
<dbReference type="InterPro" id="IPR037027">
    <property type="entry name" value="YqgF/RNaseH-like_dom_sf"/>
</dbReference>
<keyword evidence="4 5" id="KW-0378">Hydrolase</keyword>
<keyword evidence="3 5" id="KW-0540">Nuclease</keyword>
<sequence length="143" mass="15717">MHKGTVLGFDFGEKRIGVALGEPEVGIATPLDTINSEVNEVRFAAIGKLVSEWRVTGFVVGLPTHMDGSEHQLTALSRKFAQRLKGRFELPVWLVDERLTSAIAEGLLEDAGVYGRRQKEMLDQVAAQAILMGWFEQPGEPIA</sequence>
<comment type="subcellular location">
    <subcellularLocation>
        <location evidence="5">Cytoplasm</location>
    </subcellularLocation>
</comment>
<evidence type="ECO:0000259" key="6">
    <source>
        <dbReference type="SMART" id="SM00732"/>
    </source>
</evidence>
<evidence type="ECO:0000313" key="8">
    <source>
        <dbReference type="Proteomes" id="UP001433638"/>
    </source>
</evidence>
<dbReference type="EC" id="3.1.-.-" evidence="5"/>
<dbReference type="PANTHER" id="PTHR33317:SF4">
    <property type="entry name" value="POLYNUCLEOTIDYL TRANSFERASE, RIBONUCLEASE H-LIKE SUPERFAMILY PROTEIN"/>
    <property type="match status" value="1"/>
</dbReference>